<dbReference type="Proteomes" id="UP001497457">
    <property type="component" value="Chromosome 1b"/>
</dbReference>
<proteinExistence type="inferred from homology"/>
<accession>A0ABC8V855</accession>
<dbReference type="EMBL" id="OZ075111">
    <property type="protein sequence ID" value="CAL4884959.1"/>
    <property type="molecule type" value="Genomic_DNA"/>
</dbReference>
<dbReference type="GO" id="GO:0003723">
    <property type="term" value="F:RNA binding"/>
    <property type="evidence" value="ECO:0007669"/>
    <property type="project" value="UniProtKB-KW"/>
</dbReference>
<keyword evidence="2 4" id="KW-0808">Transferase</keyword>
<comment type="similarity">
    <text evidence="1 4">Belongs to the tRNA nucleotidyltransferase/poly(A) polymerase family.</text>
</comment>
<dbReference type="FunFam" id="3.30.460.10:FF:000019">
    <property type="entry name" value="tRNA nucleotidyltransferase cca2"/>
    <property type="match status" value="1"/>
</dbReference>
<dbReference type="SUPFAM" id="SSF81891">
    <property type="entry name" value="Poly A polymerase C-terminal region-like"/>
    <property type="match status" value="1"/>
</dbReference>
<dbReference type="Gene3D" id="1.10.3090.10">
    <property type="entry name" value="cca-adding enzyme, domain 2"/>
    <property type="match status" value="1"/>
</dbReference>
<sequence length="524" mass="60396">MAVRETVELTEKEERIFQRLLDVVDHFDLGTQLRVAGGWVRDKLLGKEPTDIDIALDNMTGQEFRTKVKEYQELIGEKQKEREKQKEIVIPCNPDRSKHLETAKMLIFDAEVDFVNLRSEKYSETSHIPTMEIGTAKEDAYRRDLTINSLFFNTNNNSVEDLTGRGINDLKKGLIVTPLPAKATFLDDPLRVLRAIRFAARFDFTLSEELKEAASDEKVKSKLGCKISRERVCQEINLMMSGERPVQAMSYIRDLGLFFVVFAFPEKSNPPVVDKCDWCCVSHFEAAWNVVYSVLSGVSYPMLLDEQRQLYLYSALFIPLRNMFYLDKKSKKIPVTSYIIQDSLKWKTCLAEAVVSIHDASRNFAKLVLLFESNNVALGTLKERLEDEYLDIPTDILKRVYAGLILDEIKDLWRVALLISILSYPEAENAGETLSQQDELYRRKQKYIRVERSITDLDLDGVWKCTPLLTGDDIMRVMQVKSCPLIGEWKKRVFKWQLAHPKGTKDDCIEWIKKSRSKVAFSTL</sequence>
<evidence type="ECO:0000313" key="7">
    <source>
        <dbReference type="Proteomes" id="UP001497457"/>
    </source>
</evidence>
<reference evidence="6 7" key="2">
    <citation type="submission" date="2024-10" db="EMBL/GenBank/DDBJ databases">
        <authorList>
            <person name="Ryan C."/>
        </authorList>
    </citation>
    <scope>NUCLEOTIDE SEQUENCE [LARGE SCALE GENOMIC DNA]</scope>
</reference>
<dbReference type="CDD" id="cd05398">
    <property type="entry name" value="NT_ClassII-CCAase"/>
    <property type="match status" value="1"/>
</dbReference>
<reference evidence="7" key="1">
    <citation type="submission" date="2024-06" db="EMBL/GenBank/DDBJ databases">
        <authorList>
            <person name="Ryan C."/>
        </authorList>
    </citation>
    <scope>NUCLEOTIDE SEQUENCE [LARGE SCALE GENOMIC DNA]</scope>
</reference>
<evidence type="ECO:0000256" key="3">
    <source>
        <dbReference type="ARBA" id="ARBA00022884"/>
    </source>
</evidence>
<dbReference type="GO" id="GO:0140098">
    <property type="term" value="F:catalytic activity, acting on RNA"/>
    <property type="evidence" value="ECO:0007669"/>
    <property type="project" value="UniProtKB-ARBA"/>
</dbReference>
<keyword evidence="7" id="KW-1185">Reference proteome</keyword>
<evidence type="ECO:0000256" key="1">
    <source>
        <dbReference type="ARBA" id="ARBA00007265"/>
    </source>
</evidence>
<feature type="domain" description="Poly A polymerase head" evidence="5">
    <location>
        <begin position="33"/>
        <end position="175"/>
    </location>
</feature>
<protein>
    <recommendedName>
        <fullName evidence="5">Poly A polymerase head domain-containing protein</fullName>
    </recommendedName>
</protein>
<dbReference type="SUPFAM" id="SSF81301">
    <property type="entry name" value="Nucleotidyltransferase"/>
    <property type="match status" value="1"/>
</dbReference>
<dbReference type="PANTHER" id="PTHR13734">
    <property type="entry name" value="TRNA-NUCLEOTIDYLTRANSFERASE"/>
    <property type="match status" value="1"/>
</dbReference>
<dbReference type="Gene3D" id="3.30.460.10">
    <property type="entry name" value="Beta Polymerase, domain 2"/>
    <property type="match status" value="1"/>
</dbReference>
<organism evidence="6 7">
    <name type="scientific">Urochloa decumbens</name>
    <dbReference type="NCBI Taxonomy" id="240449"/>
    <lineage>
        <taxon>Eukaryota</taxon>
        <taxon>Viridiplantae</taxon>
        <taxon>Streptophyta</taxon>
        <taxon>Embryophyta</taxon>
        <taxon>Tracheophyta</taxon>
        <taxon>Spermatophyta</taxon>
        <taxon>Magnoliopsida</taxon>
        <taxon>Liliopsida</taxon>
        <taxon>Poales</taxon>
        <taxon>Poaceae</taxon>
        <taxon>PACMAD clade</taxon>
        <taxon>Panicoideae</taxon>
        <taxon>Panicodae</taxon>
        <taxon>Paniceae</taxon>
        <taxon>Melinidinae</taxon>
        <taxon>Urochloa</taxon>
    </lineage>
</organism>
<dbReference type="GO" id="GO:0005739">
    <property type="term" value="C:mitochondrion"/>
    <property type="evidence" value="ECO:0007669"/>
    <property type="project" value="UniProtKB-ARBA"/>
</dbReference>
<gene>
    <name evidence="6" type="ORF">URODEC1_LOCUS226</name>
</gene>
<evidence type="ECO:0000313" key="6">
    <source>
        <dbReference type="EMBL" id="CAL4884959.1"/>
    </source>
</evidence>
<evidence type="ECO:0000259" key="5">
    <source>
        <dbReference type="Pfam" id="PF01743"/>
    </source>
</evidence>
<keyword evidence="3 4" id="KW-0694">RNA-binding</keyword>
<name>A0ABC8V855_9POAL</name>
<dbReference type="InterPro" id="IPR002646">
    <property type="entry name" value="PolA_pol_head_dom"/>
</dbReference>
<dbReference type="PANTHER" id="PTHR13734:SF5">
    <property type="entry name" value="CCA TRNA NUCLEOTIDYLTRANSFERASE, MITOCHONDRIAL"/>
    <property type="match status" value="1"/>
</dbReference>
<dbReference type="AlphaFoldDB" id="A0ABC8V855"/>
<dbReference type="InterPro" id="IPR043519">
    <property type="entry name" value="NT_sf"/>
</dbReference>
<dbReference type="GO" id="GO:0016772">
    <property type="term" value="F:transferase activity, transferring phosphorus-containing groups"/>
    <property type="evidence" value="ECO:0007669"/>
    <property type="project" value="UniProtKB-ARBA"/>
</dbReference>
<evidence type="ECO:0000256" key="2">
    <source>
        <dbReference type="ARBA" id="ARBA00022679"/>
    </source>
</evidence>
<evidence type="ECO:0000256" key="4">
    <source>
        <dbReference type="RuleBase" id="RU003953"/>
    </source>
</evidence>
<dbReference type="Pfam" id="PF01743">
    <property type="entry name" value="PolyA_pol"/>
    <property type="match status" value="1"/>
</dbReference>
<dbReference type="GO" id="GO:0001680">
    <property type="term" value="P:tRNA 3'-terminal CCA addition"/>
    <property type="evidence" value="ECO:0007669"/>
    <property type="project" value="UniProtKB-ARBA"/>
</dbReference>